<dbReference type="PROSITE" id="PS50111">
    <property type="entry name" value="CHEMOTAXIS_TRANSDUC_2"/>
    <property type="match status" value="1"/>
</dbReference>
<proteinExistence type="inferred from homology"/>
<evidence type="ECO:0000256" key="1">
    <source>
        <dbReference type="ARBA" id="ARBA00004370"/>
    </source>
</evidence>
<evidence type="ECO:0000256" key="4">
    <source>
        <dbReference type="PROSITE-ProRule" id="PRU00284"/>
    </source>
</evidence>
<feature type="domain" description="HAMP" evidence="8">
    <location>
        <begin position="303"/>
        <end position="356"/>
    </location>
</feature>
<dbReference type="CDD" id="cd11386">
    <property type="entry name" value="MCP_signal"/>
    <property type="match status" value="1"/>
</dbReference>
<feature type="transmembrane region" description="Helical" evidence="6">
    <location>
        <begin position="281"/>
        <end position="302"/>
    </location>
</feature>
<dbReference type="RefSeq" id="WP_406854254.1">
    <property type="nucleotide sequence ID" value="NZ_CP157484.1"/>
</dbReference>
<reference evidence="9" key="1">
    <citation type="submission" date="2024-05" db="EMBL/GenBank/DDBJ databases">
        <authorList>
            <person name="Kim S."/>
            <person name="Heo J."/>
            <person name="Choi H."/>
            <person name="Choi Y."/>
            <person name="Kwon S.-W."/>
            <person name="Kim Y."/>
        </authorList>
    </citation>
    <scope>NUCLEOTIDE SEQUENCE</scope>
    <source>
        <strain evidence="9">KACC 23698</strain>
    </source>
</reference>
<accession>A0AAU7JAW0</accession>
<dbReference type="PANTHER" id="PTHR43531">
    <property type="entry name" value="PROTEIN ICFG"/>
    <property type="match status" value="1"/>
</dbReference>
<dbReference type="InterPro" id="IPR003660">
    <property type="entry name" value="HAMP_dom"/>
</dbReference>
<evidence type="ECO:0000313" key="9">
    <source>
        <dbReference type="EMBL" id="XBO37433.1"/>
    </source>
</evidence>
<evidence type="ECO:0000256" key="2">
    <source>
        <dbReference type="ARBA" id="ARBA00022481"/>
    </source>
</evidence>
<dbReference type="EMBL" id="CP157484">
    <property type="protein sequence ID" value="XBO37433.1"/>
    <property type="molecule type" value="Genomic_DNA"/>
</dbReference>
<gene>
    <name evidence="9" type="ORF">ABEG18_17070</name>
</gene>
<dbReference type="GO" id="GO:0004888">
    <property type="term" value="F:transmembrane signaling receptor activity"/>
    <property type="evidence" value="ECO:0007669"/>
    <property type="project" value="InterPro"/>
</dbReference>
<dbReference type="Pfam" id="PF18947">
    <property type="entry name" value="HAMP_2"/>
    <property type="match status" value="1"/>
</dbReference>
<sequence length="833" mass="87202">MLARLKTPRLTVGLKIAAILAVVAVPFGLMTTLYLNQVDKDIQFASVENVGARYVDRLWQAFVSPDPQAGAVALEAARASEKGRDETLKSTDAVGAFVASLRAGDAAAIAAAGQSAISKVADGSNLTLDPDLDSYYVMDAVTVRLPELRSALQAVSAAAAPFAKAGKPDLVAYRTLVDATTRLRLARSVAAASLGSAMDGNADGTVRKALADKGVVLDKAGASVTSLVETLLTGGQGAAVKDFSAAVTAEVAAVDAIWPAAQKELVRLLDARISGLEHQRLTNISIVALCLGLGALILFLVIRSIRRPMNFVLTAIQRFQSGDFITAVQGTELKNEFGDIARALKRLQSMTGEHALTTAGLNGSGAMLMITDTKERISFMSSGLVDLFMQIEPYLREGREDFSIQAMYGEHIDYYRQNVKLGRELISDDGRRRRVRYEVGGRVIDVDMSYVADANGVKLGHALVWTDITQELAAEREIAEIVRGAAMGDFTRRVDMIGKKSTAREIAQGLNSVSDLVVSAVEDFGASLSALAAGDLTRPVEGDYNGVFGNLKASIDNTISRLADTITVIQQTASEVATAAAEIRAGSEDLAARTEDQAASLEENAATTEQLAASVKASAQSANQAAGLAVEAKRGAEEGGRIVGEAVEAIGRIEASSRRIADITSVIEEIAFQTNLLALNAAVEAARAGDAGKGFAVVASEVRTLAQRSSAAAKDISGLINASVAEVLSGVKLGNSAGDALKNIVQASHSVAATIAEISSATSEQATGIDEISQAVSSLDNATQQNAALAEESAASASMLSQQIEGLEILVSGFRIKSAPERAARQPVLRRAS</sequence>
<comment type="subcellular location">
    <subcellularLocation>
        <location evidence="1">Membrane</location>
    </subcellularLocation>
</comment>
<dbReference type="FunFam" id="1.10.287.950:FF:000001">
    <property type="entry name" value="Methyl-accepting chemotaxis sensory transducer"/>
    <property type="match status" value="1"/>
</dbReference>
<organism evidence="9">
    <name type="scientific">Alsobacter sp. KACC 23698</name>
    <dbReference type="NCBI Taxonomy" id="3149229"/>
    <lineage>
        <taxon>Bacteria</taxon>
        <taxon>Pseudomonadati</taxon>
        <taxon>Pseudomonadota</taxon>
        <taxon>Alphaproteobacteria</taxon>
        <taxon>Hyphomicrobiales</taxon>
        <taxon>Alsobacteraceae</taxon>
        <taxon>Alsobacter</taxon>
    </lineage>
</organism>
<keyword evidence="2" id="KW-0488">Methylation</keyword>
<dbReference type="GO" id="GO:0005886">
    <property type="term" value="C:plasma membrane"/>
    <property type="evidence" value="ECO:0007669"/>
    <property type="project" value="TreeGrafter"/>
</dbReference>
<evidence type="ECO:0000259" key="7">
    <source>
        <dbReference type="PROSITE" id="PS50111"/>
    </source>
</evidence>
<feature type="domain" description="HAMP" evidence="8">
    <location>
        <begin position="515"/>
        <end position="567"/>
    </location>
</feature>
<dbReference type="PANTHER" id="PTHR43531:SF14">
    <property type="entry name" value="METHYL-ACCEPTING CHEMOTAXIS PROTEIN I-RELATED"/>
    <property type="match status" value="1"/>
</dbReference>
<dbReference type="PROSITE" id="PS50885">
    <property type="entry name" value="HAMP"/>
    <property type="match status" value="2"/>
</dbReference>
<evidence type="ECO:0000256" key="3">
    <source>
        <dbReference type="ARBA" id="ARBA00029447"/>
    </source>
</evidence>
<evidence type="ECO:0000256" key="5">
    <source>
        <dbReference type="SAM" id="Coils"/>
    </source>
</evidence>
<dbReference type="SMART" id="SM00304">
    <property type="entry name" value="HAMP"/>
    <property type="match status" value="2"/>
</dbReference>
<dbReference type="GO" id="GO:0007165">
    <property type="term" value="P:signal transduction"/>
    <property type="evidence" value="ECO:0007669"/>
    <property type="project" value="UniProtKB-KW"/>
</dbReference>
<feature type="domain" description="Methyl-accepting transducer" evidence="7">
    <location>
        <begin position="572"/>
        <end position="801"/>
    </location>
</feature>
<dbReference type="SUPFAM" id="SSF58104">
    <property type="entry name" value="Methyl-accepting chemotaxis protein (MCP) signaling domain"/>
    <property type="match status" value="1"/>
</dbReference>
<dbReference type="SMART" id="SM00283">
    <property type="entry name" value="MA"/>
    <property type="match status" value="1"/>
</dbReference>
<keyword evidence="6" id="KW-0812">Transmembrane</keyword>
<protein>
    <submittedName>
        <fullName evidence="9">Methyl-accepting chemotaxis protein</fullName>
    </submittedName>
</protein>
<name>A0AAU7JAW0_9HYPH</name>
<dbReference type="InterPro" id="IPR051310">
    <property type="entry name" value="MCP_chemotaxis"/>
</dbReference>
<feature type="transmembrane region" description="Helical" evidence="6">
    <location>
        <begin position="12"/>
        <end position="35"/>
    </location>
</feature>
<dbReference type="Gene3D" id="1.10.287.950">
    <property type="entry name" value="Methyl-accepting chemotaxis protein"/>
    <property type="match status" value="1"/>
</dbReference>
<keyword evidence="6" id="KW-1133">Transmembrane helix</keyword>
<evidence type="ECO:0000256" key="6">
    <source>
        <dbReference type="SAM" id="Phobius"/>
    </source>
</evidence>
<keyword evidence="6" id="KW-0472">Membrane</keyword>
<dbReference type="Gene3D" id="3.30.450.20">
    <property type="entry name" value="PAS domain"/>
    <property type="match status" value="1"/>
</dbReference>
<dbReference type="GO" id="GO:0006935">
    <property type="term" value="P:chemotaxis"/>
    <property type="evidence" value="ECO:0007669"/>
    <property type="project" value="InterPro"/>
</dbReference>
<dbReference type="InterPro" id="IPR004089">
    <property type="entry name" value="MCPsignal_dom"/>
</dbReference>
<dbReference type="AlphaFoldDB" id="A0AAU7JAW0"/>
<evidence type="ECO:0000259" key="8">
    <source>
        <dbReference type="PROSITE" id="PS50885"/>
    </source>
</evidence>
<feature type="coiled-coil region" evidence="5">
    <location>
        <begin position="584"/>
        <end position="611"/>
    </location>
</feature>
<dbReference type="Gene3D" id="6.10.340.10">
    <property type="match status" value="1"/>
</dbReference>
<dbReference type="PRINTS" id="PR00260">
    <property type="entry name" value="CHEMTRNSDUCR"/>
</dbReference>
<dbReference type="Pfam" id="PF00015">
    <property type="entry name" value="MCPsignal"/>
    <property type="match status" value="1"/>
</dbReference>
<dbReference type="InterPro" id="IPR004090">
    <property type="entry name" value="Chemotax_Me-accpt_rcpt"/>
</dbReference>
<comment type="similarity">
    <text evidence="3">Belongs to the methyl-accepting chemotaxis (MCP) protein family.</text>
</comment>
<keyword evidence="5" id="KW-0175">Coiled coil</keyword>
<keyword evidence="4" id="KW-0807">Transducer</keyword>